<proteinExistence type="predicted"/>
<evidence type="ECO:0000313" key="3">
    <source>
        <dbReference type="Proteomes" id="UP001589867"/>
    </source>
</evidence>
<dbReference type="GO" id="GO:0016746">
    <property type="term" value="F:acyltransferase activity"/>
    <property type="evidence" value="ECO:0007669"/>
    <property type="project" value="UniProtKB-KW"/>
</dbReference>
<keyword evidence="2" id="KW-0808">Transferase</keyword>
<protein>
    <submittedName>
        <fullName evidence="2">GNAT family N-acetyltransferase</fullName>
        <ecNumber evidence="2">2.3.1.-</ecNumber>
    </submittedName>
</protein>
<organism evidence="2 3">
    <name type="scientific">Phytohabitans kaempferiae</name>
    <dbReference type="NCBI Taxonomy" id="1620943"/>
    <lineage>
        <taxon>Bacteria</taxon>
        <taxon>Bacillati</taxon>
        <taxon>Actinomycetota</taxon>
        <taxon>Actinomycetes</taxon>
        <taxon>Micromonosporales</taxon>
        <taxon>Micromonosporaceae</taxon>
    </lineage>
</organism>
<dbReference type="CDD" id="cd04301">
    <property type="entry name" value="NAT_SF"/>
    <property type="match status" value="1"/>
</dbReference>
<evidence type="ECO:0000313" key="2">
    <source>
        <dbReference type="EMBL" id="MFC0530178.1"/>
    </source>
</evidence>
<name>A0ABV6M6U5_9ACTN</name>
<dbReference type="InterPro" id="IPR000182">
    <property type="entry name" value="GNAT_dom"/>
</dbReference>
<dbReference type="EMBL" id="JBHLUH010000041">
    <property type="protein sequence ID" value="MFC0530178.1"/>
    <property type="molecule type" value="Genomic_DNA"/>
</dbReference>
<gene>
    <name evidence="2" type="ORF">ACFFIA_21170</name>
</gene>
<accession>A0ABV6M6U5</accession>
<dbReference type="SUPFAM" id="SSF55729">
    <property type="entry name" value="Acyl-CoA N-acyltransferases (Nat)"/>
    <property type="match status" value="1"/>
</dbReference>
<dbReference type="Pfam" id="PF00583">
    <property type="entry name" value="Acetyltransf_1"/>
    <property type="match status" value="1"/>
</dbReference>
<comment type="caution">
    <text evidence="2">The sequence shown here is derived from an EMBL/GenBank/DDBJ whole genome shotgun (WGS) entry which is preliminary data.</text>
</comment>
<dbReference type="Gene3D" id="3.40.630.30">
    <property type="match status" value="1"/>
</dbReference>
<dbReference type="RefSeq" id="WP_377253289.1">
    <property type="nucleotide sequence ID" value="NZ_JBHLUH010000041.1"/>
</dbReference>
<feature type="domain" description="N-acetyltransferase" evidence="1">
    <location>
        <begin position="47"/>
        <end position="128"/>
    </location>
</feature>
<dbReference type="EC" id="2.3.1.-" evidence="2"/>
<reference evidence="2 3" key="1">
    <citation type="submission" date="2024-09" db="EMBL/GenBank/DDBJ databases">
        <authorList>
            <person name="Sun Q."/>
            <person name="Mori K."/>
        </authorList>
    </citation>
    <scope>NUCLEOTIDE SEQUENCE [LARGE SCALE GENOMIC DNA]</scope>
    <source>
        <strain evidence="2 3">TBRC 3947</strain>
    </source>
</reference>
<dbReference type="InterPro" id="IPR016181">
    <property type="entry name" value="Acyl_CoA_acyltransferase"/>
</dbReference>
<dbReference type="Proteomes" id="UP001589867">
    <property type="component" value="Unassembled WGS sequence"/>
</dbReference>
<sequence>MRIETHEVLPEVMLDEAWRLYSAAFDDLRIMAVQRHLMSREDFDAQMSDPRVRKYLVYEQGHGTPLTAVGTLTNDLAAAPLISPDFFRHRWPAFYARRQVWYVGFYAVHPEHRGSGVFARLIEEMVKIIAPGVAVVDFCAYNEDVAQLPRFVLGVLEDIGEVRPQRLDAQAYWSYEFPAAS</sequence>
<evidence type="ECO:0000259" key="1">
    <source>
        <dbReference type="Pfam" id="PF00583"/>
    </source>
</evidence>
<keyword evidence="2" id="KW-0012">Acyltransferase</keyword>
<keyword evidence="3" id="KW-1185">Reference proteome</keyword>